<dbReference type="GO" id="GO:0045259">
    <property type="term" value="C:proton-transporting ATP synthase complex"/>
    <property type="evidence" value="ECO:0007669"/>
    <property type="project" value="UniProtKB-KW"/>
</dbReference>
<dbReference type="AlphaFoldDB" id="A0A263BUE5"/>
<dbReference type="GO" id="GO:0046933">
    <property type="term" value="F:proton-transporting ATP synthase activity, rotational mechanism"/>
    <property type="evidence" value="ECO:0007669"/>
    <property type="project" value="UniProtKB-UniRule"/>
</dbReference>
<comment type="similarity">
    <text evidence="8">Belongs to the ATPase delta chain family.</text>
</comment>
<dbReference type="RefSeq" id="WP_094925219.1">
    <property type="nucleotide sequence ID" value="NZ_NPIA01000005.1"/>
</dbReference>
<evidence type="ECO:0000256" key="8">
    <source>
        <dbReference type="HAMAP-Rule" id="MF_01416"/>
    </source>
</evidence>
<keyword evidence="3 8" id="KW-0375">Hydrogen ion transport</keyword>
<keyword evidence="4 8" id="KW-0406">Ion transport</keyword>
<keyword evidence="7 8" id="KW-0066">ATP synthesis</keyword>
<dbReference type="HAMAP" id="MF_01416">
    <property type="entry name" value="ATP_synth_delta_bact"/>
    <property type="match status" value="1"/>
</dbReference>
<accession>A0A263BUE5</accession>
<keyword evidence="5 8" id="KW-0472">Membrane</keyword>
<evidence type="ECO:0000256" key="5">
    <source>
        <dbReference type="ARBA" id="ARBA00023136"/>
    </source>
</evidence>
<keyword evidence="8" id="KW-1003">Cell membrane</keyword>
<protein>
    <recommendedName>
        <fullName evidence="8">ATP synthase subunit delta</fullName>
    </recommendedName>
    <alternativeName>
        <fullName evidence="8">ATP synthase F(1) sector subunit delta</fullName>
    </alternativeName>
    <alternativeName>
        <fullName evidence="8">F-type ATPase subunit delta</fullName>
        <shortName evidence="8">F-ATPase subunit delta</shortName>
    </alternativeName>
</protein>
<proteinExistence type="inferred from homology"/>
<dbReference type="Gene3D" id="1.10.520.20">
    <property type="entry name" value="N-terminal domain of the delta subunit of the F1F0-ATP synthase"/>
    <property type="match status" value="1"/>
</dbReference>
<evidence type="ECO:0000256" key="4">
    <source>
        <dbReference type="ARBA" id="ARBA00023065"/>
    </source>
</evidence>
<keyword evidence="10" id="KW-1185">Reference proteome</keyword>
<keyword evidence="2 8" id="KW-0813">Transport</keyword>
<comment type="subcellular location">
    <subcellularLocation>
        <location evidence="8">Cell membrane</location>
        <topology evidence="8">Peripheral membrane protein</topology>
    </subcellularLocation>
    <subcellularLocation>
        <location evidence="1">Membrane</location>
    </subcellularLocation>
</comment>
<evidence type="ECO:0000256" key="2">
    <source>
        <dbReference type="ARBA" id="ARBA00022448"/>
    </source>
</evidence>
<dbReference type="PRINTS" id="PR00125">
    <property type="entry name" value="ATPASEDELTA"/>
</dbReference>
<comment type="caution">
    <text evidence="9">The sequence shown here is derived from an EMBL/GenBank/DDBJ whole genome shotgun (WGS) entry which is preliminary data.</text>
</comment>
<evidence type="ECO:0000256" key="3">
    <source>
        <dbReference type="ARBA" id="ARBA00022781"/>
    </source>
</evidence>
<dbReference type="InterPro" id="IPR026015">
    <property type="entry name" value="ATP_synth_OSCP/delta_N_sf"/>
</dbReference>
<dbReference type="GO" id="GO:0005886">
    <property type="term" value="C:plasma membrane"/>
    <property type="evidence" value="ECO:0007669"/>
    <property type="project" value="UniProtKB-SubCell"/>
</dbReference>
<reference evidence="9 10" key="2">
    <citation type="submission" date="2017-09" db="EMBL/GenBank/DDBJ databases">
        <title>Bacillus patelloidae sp. nov., isolated from the intestinal tract of a marine limpet.</title>
        <authorList>
            <person name="Liu R."/>
            <person name="Dong C."/>
            <person name="Shao Z."/>
        </authorList>
    </citation>
    <scope>NUCLEOTIDE SEQUENCE [LARGE SCALE GENOMIC DNA]</scope>
    <source>
        <strain evidence="9 10">SA5d-4</strain>
    </source>
</reference>
<dbReference type="InterPro" id="IPR020781">
    <property type="entry name" value="ATPase_OSCP/d_CS"/>
</dbReference>
<sequence>MSKNAVSNRYAVALFELATEKGKLDQLEQELRAFKDVYSQNKNFQQFLKYPKISVAKKKELLKEAFGELSAEALNTLYVIVDRNREEIIIDMIEEFFALANEKRGIAEATIYSVKELSADEEKALSEVFAKRVGKQTLNITNVIDKELIGGIKVQIGNRIFDGSVSNKLKKIQRQLVSAQG</sequence>
<evidence type="ECO:0000313" key="9">
    <source>
        <dbReference type="EMBL" id="OZM56796.1"/>
    </source>
</evidence>
<dbReference type="NCBIfam" id="NF004403">
    <property type="entry name" value="PRK05758.2-4"/>
    <property type="match status" value="1"/>
</dbReference>
<evidence type="ECO:0000256" key="1">
    <source>
        <dbReference type="ARBA" id="ARBA00004370"/>
    </source>
</evidence>
<dbReference type="InterPro" id="IPR000711">
    <property type="entry name" value="ATPase_OSCP/dsu"/>
</dbReference>
<reference evidence="10" key="1">
    <citation type="submission" date="2017-08" db="EMBL/GenBank/DDBJ databases">
        <authorList>
            <person name="Huang Z."/>
        </authorList>
    </citation>
    <scope>NUCLEOTIDE SEQUENCE [LARGE SCALE GENOMIC DNA]</scope>
    <source>
        <strain evidence="10">SA5d-4</strain>
    </source>
</reference>
<dbReference type="Pfam" id="PF00213">
    <property type="entry name" value="OSCP"/>
    <property type="match status" value="1"/>
</dbReference>
<evidence type="ECO:0000256" key="6">
    <source>
        <dbReference type="ARBA" id="ARBA00023196"/>
    </source>
</evidence>
<evidence type="ECO:0000313" key="10">
    <source>
        <dbReference type="Proteomes" id="UP000217083"/>
    </source>
</evidence>
<comment type="function">
    <text evidence="8">This protein is part of the stalk that links CF(0) to CF(1). It either transmits conformational changes from CF(0) to CF(1) or is implicated in proton conduction.</text>
</comment>
<name>A0A263BUE5_9BACI</name>
<dbReference type="SUPFAM" id="SSF47928">
    <property type="entry name" value="N-terminal domain of the delta subunit of the F1F0-ATP synthase"/>
    <property type="match status" value="1"/>
</dbReference>
<comment type="function">
    <text evidence="8">F(1)F(0) ATP synthase produces ATP from ADP in the presence of a proton or sodium gradient. F-type ATPases consist of two structural domains, F(1) containing the extramembraneous catalytic core and F(0) containing the membrane proton channel, linked together by a central stalk and a peripheral stalk. During catalysis, ATP synthesis in the catalytic domain of F(1) is coupled via a rotary mechanism of the central stalk subunits to proton translocation.</text>
</comment>
<keyword evidence="6 8" id="KW-0139">CF(1)</keyword>
<dbReference type="PROSITE" id="PS00389">
    <property type="entry name" value="ATPASE_DELTA"/>
    <property type="match status" value="1"/>
</dbReference>
<dbReference type="Proteomes" id="UP000217083">
    <property type="component" value="Unassembled WGS sequence"/>
</dbReference>
<dbReference type="NCBIfam" id="TIGR01145">
    <property type="entry name" value="ATP_synt_delta"/>
    <property type="match status" value="1"/>
</dbReference>
<gene>
    <name evidence="8" type="primary">atpH</name>
    <name evidence="9" type="ORF">CIB95_11300</name>
</gene>
<evidence type="ECO:0000256" key="7">
    <source>
        <dbReference type="ARBA" id="ARBA00023310"/>
    </source>
</evidence>
<dbReference type="EMBL" id="NPIA01000005">
    <property type="protein sequence ID" value="OZM56796.1"/>
    <property type="molecule type" value="Genomic_DNA"/>
</dbReference>
<organism evidence="9 10">
    <name type="scientific">Lottiidibacillus patelloidae</name>
    <dbReference type="NCBI Taxonomy" id="2670334"/>
    <lineage>
        <taxon>Bacteria</taxon>
        <taxon>Bacillati</taxon>
        <taxon>Bacillota</taxon>
        <taxon>Bacilli</taxon>
        <taxon>Bacillales</taxon>
        <taxon>Bacillaceae</taxon>
        <taxon>Lottiidibacillus</taxon>
    </lineage>
</organism>
<dbReference type="PANTHER" id="PTHR11910">
    <property type="entry name" value="ATP SYNTHASE DELTA CHAIN"/>
    <property type="match status" value="1"/>
</dbReference>